<gene>
    <name evidence="10" type="ORF">SAMN02745691_01825</name>
</gene>
<feature type="domain" description="Type II secretion system protein GspF" evidence="9">
    <location>
        <begin position="68"/>
        <end position="191"/>
    </location>
</feature>
<proteinExistence type="inferred from homology"/>
<evidence type="ECO:0000256" key="8">
    <source>
        <dbReference type="SAM" id="Phobius"/>
    </source>
</evidence>
<keyword evidence="3" id="KW-1003">Cell membrane</keyword>
<evidence type="ECO:0000256" key="2">
    <source>
        <dbReference type="ARBA" id="ARBA00005745"/>
    </source>
</evidence>
<evidence type="ECO:0000256" key="7">
    <source>
        <dbReference type="ARBA" id="ARBA00023136"/>
    </source>
</evidence>
<dbReference type="OrthoDB" id="9805682at2"/>
<feature type="transmembrane region" description="Helical" evidence="8">
    <location>
        <begin position="373"/>
        <end position="397"/>
    </location>
</feature>
<dbReference type="AlphaFoldDB" id="A0A1M6IQN7"/>
<evidence type="ECO:0000313" key="10">
    <source>
        <dbReference type="EMBL" id="SHJ36762.1"/>
    </source>
</evidence>
<protein>
    <submittedName>
        <fullName evidence="10">Type IV pilus assembly protein PilC</fullName>
    </submittedName>
</protein>
<dbReference type="InterPro" id="IPR018076">
    <property type="entry name" value="T2SS_GspF_dom"/>
</dbReference>
<dbReference type="PANTHER" id="PTHR30012">
    <property type="entry name" value="GENERAL SECRETION PATHWAY PROTEIN"/>
    <property type="match status" value="1"/>
</dbReference>
<dbReference type="GO" id="GO:0005886">
    <property type="term" value="C:plasma membrane"/>
    <property type="evidence" value="ECO:0007669"/>
    <property type="project" value="UniProtKB-SubCell"/>
</dbReference>
<evidence type="ECO:0000313" key="11">
    <source>
        <dbReference type="Proteomes" id="UP000184342"/>
    </source>
</evidence>
<evidence type="ECO:0000256" key="5">
    <source>
        <dbReference type="ARBA" id="ARBA00022692"/>
    </source>
</evidence>
<keyword evidence="11" id="KW-1185">Reference proteome</keyword>
<keyword evidence="6 8" id="KW-1133">Transmembrane helix</keyword>
<evidence type="ECO:0000256" key="4">
    <source>
        <dbReference type="ARBA" id="ARBA00022519"/>
    </source>
</evidence>
<comment type="similarity">
    <text evidence="2">Belongs to the GSP F family.</text>
</comment>
<keyword evidence="4" id="KW-0997">Cell inner membrane</keyword>
<sequence>MQEYKCVVKGVDGKTIKNYKLKAEDEAALMKQIKANALYLVSFQKTEAKKDIIGGNKLKLSLKDIAMFSRQLSAMLEAGVTLVKALNILYLQMEKKNVKESIRRLYESVQKGEQLSEALKKQENVYPEIMISMVEAGEASGSLDSVIARVADTFEKDVKLRNKIRSSMMYPIILAVLCVAVVLILVMKVLPVFMTMFTADMVLPLPTRILLAFSGILTGYWYIIFLAIAIIVLALRAYLATEEGKRKWHYMLLKMPILGKTITKISAVRFTRTLSTLLSSGMTLIQSLEIVIKVIGNRIVMDGLEVTKEDIRKGMPLSQSLRKANILPPMVYSMIGIGEESGTIEAMLDKTSEYYDDEVENSIAKLVAMLEPILIVFMAAIVGFIIISIMLPVFNIYDSIGK</sequence>
<name>A0A1M6IQN7_9FIRM</name>
<reference evidence="10 11" key="1">
    <citation type="submission" date="2016-11" db="EMBL/GenBank/DDBJ databases">
        <authorList>
            <person name="Jaros S."/>
            <person name="Januszkiewicz K."/>
            <person name="Wedrychowicz H."/>
        </authorList>
    </citation>
    <scope>NUCLEOTIDE SEQUENCE [LARGE SCALE GENOMIC DNA]</scope>
    <source>
        <strain evidence="10 11">DSM 15970</strain>
    </source>
</reference>
<keyword evidence="5 8" id="KW-0812">Transmembrane</keyword>
<evidence type="ECO:0000256" key="6">
    <source>
        <dbReference type="ARBA" id="ARBA00022989"/>
    </source>
</evidence>
<dbReference type="EMBL" id="FQYT01000019">
    <property type="protein sequence ID" value="SHJ36762.1"/>
    <property type="molecule type" value="Genomic_DNA"/>
</dbReference>
<dbReference type="InterPro" id="IPR042094">
    <property type="entry name" value="T2SS_GspF_sf"/>
</dbReference>
<dbReference type="Proteomes" id="UP000184342">
    <property type="component" value="Unassembled WGS sequence"/>
</dbReference>
<organism evidence="10 11">
    <name type="scientific">Parasporobacterium paucivorans DSM 15970</name>
    <dbReference type="NCBI Taxonomy" id="1122934"/>
    <lineage>
        <taxon>Bacteria</taxon>
        <taxon>Bacillati</taxon>
        <taxon>Bacillota</taxon>
        <taxon>Clostridia</taxon>
        <taxon>Lachnospirales</taxon>
        <taxon>Lachnospiraceae</taxon>
        <taxon>Parasporobacterium</taxon>
    </lineage>
</organism>
<feature type="transmembrane region" description="Helical" evidence="8">
    <location>
        <begin position="169"/>
        <end position="199"/>
    </location>
</feature>
<feature type="transmembrane region" description="Helical" evidence="8">
    <location>
        <begin position="219"/>
        <end position="239"/>
    </location>
</feature>
<feature type="domain" description="Type II secretion system protein GspF" evidence="9">
    <location>
        <begin position="270"/>
        <end position="392"/>
    </location>
</feature>
<accession>A0A1M6IQN7</accession>
<dbReference type="PRINTS" id="PR00812">
    <property type="entry name" value="BCTERIALGSPF"/>
</dbReference>
<dbReference type="InterPro" id="IPR003004">
    <property type="entry name" value="GspF/PilC"/>
</dbReference>
<dbReference type="FunFam" id="1.20.81.30:FF:000001">
    <property type="entry name" value="Type II secretion system protein F"/>
    <property type="match status" value="2"/>
</dbReference>
<dbReference type="RefSeq" id="WP_073994113.1">
    <property type="nucleotide sequence ID" value="NZ_FQYT01000019.1"/>
</dbReference>
<evidence type="ECO:0000256" key="3">
    <source>
        <dbReference type="ARBA" id="ARBA00022475"/>
    </source>
</evidence>
<dbReference type="STRING" id="1122934.SAMN02745691_01825"/>
<dbReference type="PANTHER" id="PTHR30012:SF0">
    <property type="entry name" value="TYPE II SECRETION SYSTEM PROTEIN F-RELATED"/>
    <property type="match status" value="1"/>
</dbReference>
<dbReference type="Gene3D" id="1.20.81.30">
    <property type="entry name" value="Type II secretion system (T2SS), domain F"/>
    <property type="match status" value="2"/>
</dbReference>
<comment type="subcellular location">
    <subcellularLocation>
        <location evidence="1">Cell inner membrane</location>
        <topology evidence="1">Multi-pass membrane protein</topology>
    </subcellularLocation>
</comment>
<evidence type="ECO:0000259" key="9">
    <source>
        <dbReference type="Pfam" id="PF00482"/>
    </source>
</evidence>
<keyword evidence="7 8" id="KW-0472">Membrane</keyword>
<evidence type="ECO:0000256" key="1">
    <source>
        <dbReference type="ARBA" id="ARBA00004429"/>
    </source>
</evidence>
<dbReference type="Pfam" id="PF00482">
    <property type="entry name" value="T2SSF"/>
    <property type="match status" value="2"/>
</dbReference>